<dbReference type="Proteomes" id="UP000242188">
    <property type="component" value="Unassembled WGS sequence"/>
</dbReference>
<protein>
    <submittedName>
        <fullName evidence="4 5">Heat shock 70 kDa protein</fullName>
    </submittedName>
</protein>
<dbReference type="PANTHER" id="PTHR14187">
    <property type="entry name" value="ALPHA KINASE/ELONGATION FACTOR 2 KINASE"/>
    <property type="match status" value="1"/>
</dbReference>
<dbReference type="GO" id="GO:0005524">
    <property type="term" value="F:ATP binding"/>
    <property type="evidence" value="ECO:0007669"/>
    <property type="project" value="UniProtKB-KW"/>
</dbReference>
<name>A0A1C9U2Z4_MIZYE</name>
<dbReference type="InterPro" id="IPR043129">
    <property type="entry name" value="ATPase_NBD"/>
</dbReference>
<dbReference type="EMBL" id="NEDP02003762">
    <property type="protein sequence ID" value="OWF47854.1"/>
    <property type="molecule type" value="Genomic_DNA"/>
</dbReference>
<dbReference type="OrthoDB" id="6127299at2759"/>
<keyword evidence="6" id="KW-1185">Reference proteome</keyword>
<dbReference type="InterPro" id="IPR013126">
    <property type="entry name" value="Hsp_70_fam"/>
</dbReference>
<dbReference type="AlphaFoldDB" id="A0A1C9U2Z4"/>
<dbReference type="Pfam" id="PF00012">
    <property type="entry name" value="HSP70"/>
    <property type="match status" value="1"/>
</dbReference>
<gene>
    <name evidence="5" type="ORF">KP79_PYT22833</name>
</gene>
<keyword evidence="4" id="KW-0346">Stress response</keyword>
<evidence type="ECO:0000313" key="5">
    <source>
        <dbReference type="EMBL" id="OWF47854.1"/>
    </source>
</evidence>
<comment type="similarity">
    <text evidence="1">Belongs to the heat shock protein 70 family.</text>
</comment>
<reference evidence="4" key="1">
    <citation type="journal article" date="2016" name="Fish Shellfish Immunol.">
        <title>Hsp70 gene expansions in the scallop (Patinopecten yessoensis) genome and their expression regulation after exposure to the toxic dinoflagellate Alexandrium catenella.</title>
        <authorList>
            <person name="Cheng J."/>
            <person name="Xun X."/>
            <person name="Kong Y."/>
            <person name="Wang S."/>
            <person name="Yang Z."/>
            <person name="Li Y."/>
            <person name="Kong D."/>
            <person name="Wang S."/>
            <person name="Zhang L."/>
            <person name="Hu X."/>
            <person name="Bao Z."/>
        </authorList>
    </citation>
    <scope>NUCLEOTIDE SEQUENCE</scope>
    <source>
        <strain evidence="4">PYE.7521.19.HSPA12</strain>
    </source>
</reference>
<keyword evidence="3" id="KW-0067">ATP-binding</keyword>
<dbReference type="GO" id="GO:0140662">
    <property type="term" value="F:ATP-dependent protein folding chaperone"/>
    <property type="evidence" value="ECO:0007669"/>
    <property type="project" value="InterPro"/>
</dbReference>
<accession>A0A1C9U2Z4</accession>
<dbReference type="CDD" id="cd10229">
    <property type="entry name" value="ASKHA_NBD_HSP70_HSPA12"/>
    <property type="match status" value="1"/>
</dbReference>
<organism evidence="4">
    <name type="scientific">Mizuhopecten yessoensis</name>
    <name type="common">Japanese scallop</name>
    <name type="synonym">Patinopecten yessoensis</name>
    <dbReference type="NCBI Taxonomy" id="6573"/>
    <lineage>
        <taxon>Eukaryota</taxon>
        <taxon>Metazoa</taxon>
        <taxon>Spiralia</taxon>
        <taxon>Lophotrochozoa</taxon>
        <taxon>Mollusca</taxon>
        <taxon>Bivalvia</taxon>
        <taxon>Autobranchia</taxon>
        <taxon>Pteriomorphia</taxon>
        <taxon>Pectinida</taxon>
        <taxon>Pectinoidea</taxon>
        <taxon>Pectinidae</taxon>
        <taxon>Mizuhopecten</taxon>
    </lineage>
</organism>
<proteinExistence type="evidence at transcript level"/>
<dbReference type="SUPFAM" id="SSF53067">
    <property type="entry name" value="Actin-like ATPase domain"/>
    <property type="match status" value="2"/>
</dbReference>
<sequence>MELKDSFLLVAAIDFGTTYSGYAYSTRHDFETDPLNINLMTWSAGSGGLASQKTSTCVLFKPDQTFHSFGYAAEDFYNELVLDDDHRGWYFFRRFKMDLYKNQINRAQMLKTSDGKVMLAITVISAVIAYLKGHLMQKIKDRGADVPESEIRWVVTVPAIWTDPAKQMMREAAEKAGIAKNQLILALEPETASMLCKHLPAVHLLSGDRTDKIETFRSGSKYMVFDAGGGTIDITVHEVLKGGFLKEIHAANGGDWGGKKVDEALEELLESIIGKAAVEHFRANEIPSVIDLHRNFEVKKKTFTGDDIGTKTSLTVSCSLLESFKEYNPGKSITDAIEENHCSTDVEWKRDKLRLSQKKTLSLFEQSFKHITDHMSDILSKPEVKDCEAILMVGGYSECLLLQDAIRTVAGDIRLIVPSDASLAVMKGAVINGHCPDTVSERVCKYTYGIGCRMVFKEGVHREDYRVINERGVVRCENCFSSFVEKGTHIKIGTSSFSDMFTVGTSGQTGLCLELYASTSVNPLYITEASCQKIGAITMDMPDTSLGLDRGACVTVYFGGSEVELKAVDKHTGNEIRACFDFLG</sequence>
<dbReference type="PANTHER" id="PTHR14187:SF5">
    <property type="entry name" value="HEAT SHOCK 70 KDA PROTEIN 12A"/>
    <property type="match status" value="1"/>
</dbReference>
<evidence type="ECO:0000256" key="3">
    <source>
        <dbReference type="ARBA" id="ARBA00022840"/>
    </source>
</evidence>
<evidence type="ECO:0000313" key="6">
    <source>
        <dbReference type="Proteomes" id="UP000242188"/>
    </source>
</evidence>
<keyword evidence="2" id="KW-0547">Nucleotide-binding</keyword>
<evidence type="ECO:0000256" key="2">
    <source>
        <dbReference type="ARBA" id="ARBA00022741"/>
    </source>
</evidence>
<evidence type="ECO:0000313" key="4">
    <source>
        <dbReference type="EMBL" id="AOR17353.1"/>
    </source>
</evidence>
<evidence type="ECO:0000256" key="1">
    <source>
        <dbReference type="ARBA" id="ARBA00007381"/>
    </source>
</evidence>
<reference evidence="5 6" key="2">
    <citation type="journal article" date="2017" name="Nat. Ecol. Evol.">
        <title>Scallop genome provides insights into evolution of bilaterian karyotype and development.</title>
        <authorList>
            <person name="Wang S."/>
            <person name="Zhang J."/>
            <person name="Jiao W."/>
            <person name="Li J."/>
            <person name="Xun X."/>
            <person name="Sun Y."/>
            <person name="Guo X."/>
            <person name="Huan P."/>
            <person name="Dong B."/>
            <person name="Zhang L."/>
            <person name="Hu X."/>
            <person name="Sun X."/>
            <person name="Wang J."/>
            <person name="Zhao C."/>
            <person name="Wang Y."/>
            <person name="Wang D."/>
            <person name="Huang X."/>
            <person name="Wang R."/>
            <person name="Lv J."/>
            <person name="Li Y."/>
            <person name="Zhang Z."/>
            <person name="Liu B."/>
            <person name="Lu W."/>
            <person name="Hui Y."/>
            <person name="Liang J."/>
            <person name="Zhou Z."/>
            <person name="Hou R."/>
            <person name="Li X."/>
            <person name="Liu Y."/>
            <person name="Li H."/>
            <person name="Ning X."/>
            <person name="Lin Y."/>
            <person name="Zhao L."/>
            <person name="Xing Q."/>
            <person name="Dou J."/>
            <person name="Li Y."/>
            <person name="Mao J."/>
            <person name="Guo H."/>
            <person name="Dou H."/>
            <person name="Li T."/>
            <person name="Mu C."/>
            <person name="Jiang W."/>
            <person name="Fu Q."/>
            <person name="Fu X."/>
            <person name="Miao Y."/>
            <person name="Liu J."/>
            <person name="Yu Q."/>
            <person name="Li R."/>
            <person name="Liao H."/>
            <person name="Li X."/>
            <person name="Kong Y."/>
            <person name="Jiang Z."/>
            <person name="Chourrout D."/>
            <person name="Li R."/>
            <person name="Bao Z."/>
        </authorList>
    </citation>
    <scope>NUCLEOTIDE SEQUENCE [LARGE SCALE GENOMIC DNA]</scope>
    <source>
        <strain evidence="5 6">PY_sf001</strain>
    </source>
</reference>
<dbReference type="Gene3D" id="3.30.420.40">
    <property type="match status" value="2"/>
</dbReference>
<dbReference type="STRING" id="6573.A0A1C9U2Z4"/>
<dbReference type="EMBL" id="KX085096">
    <property type="protein sequence ID" value="AOR17353.1"/>
    <property type="molecule type" value="mRNA"/>
</dbReference>